<keyword evidence="2" id="KW-0472">Membrane</keyword>
<feature type="compositionally biased region" description="Basic and acidic residues" evidence="1">
    <location>
        <begin position="87"/>
        <end position="102"/>
    </location>
</feature>
<proteinExistence type="predicted"/>
<dbReference type="VEuPathDB" id="FungiDB:DEHA2G22880g"/>
<keyword evidence="2" id="KW-1133">Transmembrane helix</keyword>
<feature type="region of interest" description="Disordered" evidence="1">
    <location>
        <begin position="87"/>
        <end position="115"/>
    </location>
</feature>
<feature type="transmembrane region" description="Helical" evidence="2">
    <location>
        <begin position="35"/>
        <end position="54"/>
    </location>
</feature>
<keyword evidence="2" id="KW-0812">Transmembrane</keyword>
<feature type="transmembrane region" description="Helical" evidence="2">
    <location>
        <begin position="122"/>
        <end position="147"/>
    </location>
</feature>
<keyword evidence="4" id="KW-1185">Reference proteome</keyword>
<accession>Q6BGX9</accession>
<protein>
    <submittedName>
        <fullName evidence="3">DEHA2G22880p</fullName>
    </submittedName>
</protein>
<dbReference type="STRING" id="284592.Q6BGX9"/>
<evidence type="ECO:0000256" key="1">
    <source>
        <dbReference type="SAM" id="MobiDB-lite"/>
    </source>
</evidence>
<dbReference type="GeneID" id="2905494"/>
<dbReference type="eggNOG" id="ENOG502RMKG">
    <property type="taxonomic scope" value="Eukaryota"/>
</dbReference>
<gene>
    <name evidence="3" type="ordered locus">DEHA2G22880g</name>
</gene>
<dbReference type="AlphaFoldDB" id="Q6BGX9"/>
<sequence>MSETVESSAERDLKQEVPKKKVVQPKSLISKKTAIIVNSVLVVSVLIFCVFSVFQNKNSNNSLQSHHFDTNPVGNYEYPDFIRQEGEEFNSKPEMIRKRDSKSSSSSSSKENKATKPLDEPAIRFLLVLGGFIVLNMVAICIHHLFLKATRSEKSYRTVEQNISPF</sequence>
<dbReference type="Proteomes" id="UP000000599">
    <property type="component" value="Chromosome G"/>
</dbReference>
<dbReference type="KEGG" id="dha:DEHA2G22880g"/>
<name>Q6BGX9_DEBHA</name>
<reference evidence="3 4" key="1">
    <citation type="journal article" date="2004" name="Nature">
        <title>Genome evolution in yeasts.</title>
        <authorList>
            <consortium name="Genolevures"/>
            <person name="Dujon B."/>
            <person name="Sherman D."/>
            <person name="Fischer G."/>
            <person name="Durrens P."/>
            <person name="Casaregola S."/>
            <person name="Lafontaine I."/>
            <person name="de Montigny J."/>
            <person name="Marck C."/>
            <person name="Neuveglise C."/>
            <person name="Talla E."/>
            <person name="Goffard N."/>
            <person name="Frangeul L."/>
            <person name="Aigle M."/>
            <person name="Anthouard V."/>
            <person name="Babour A."/>
            <person name="Barbe V."/>
            <person name="Barnay S."/>
            <person name="Blanchin S."/>
            <person name="Beckerich J.M."/>
            <person name="Beyne E."/>
            <person name="Bleykasten C."/>
            <person name="Boisrame A."/>
            <person name="Boyer J."/>
            <person name="Cattolico L."/>
            <person name="Confanioleri F."/>
            <person name="de Daruvar A."/>
            <person name="Despons L."/>
            <person name="Fabre E."/>
            <person name="Fairhead C."/>
            <person name="Ferry-Dumazet H."/>
            <person name="Groppi A."/>
            <person name="Hantraye F."/>
            <person name="Hennequin C."/>
            <person name="Jauniaux N."/>
            <person name="Joyet P."/>
            <person name="Kachouri R."/>
            <person name="Kerrest A."/>
            <person name="Koszul R."/>
            <person name="Lemaire M."/>
            <person name="Lesur I."/>
            <person name="Ma L."/>
            <person name="Muller H."/>
            <person name="Nicaud J.M."/>
            <person name="Nikolski M."/>
            <person name="Oztas S."/>
            <person name="Ozier-Kalogeropoulos O."/>
            <person name="Pellenz S."/>
            <person name="Potier S."/>
            <person name="Richard G.F."/>
            <person name="Straub M.L."/>
            <person name="Suleau A."/>
            <person name="Swennene D."/>
            <person name="Tekaia F."/>
            <person name="Wesolowski-Louvel M."/>
            <person name="Westhof E."/>
            <person name="Wirth B."/>
            <person name="Zeniou-Meyer M."/>
            <person name="Zivanovic I."/>
            <person name="Bolotin-Fukuhara M."/>
            <person name="Thierry A."/>
            <person name="Bouchier C."/>
            <person name="Caudron B."/>
            <person name="Scarpelli C."/>
            <person name="Gaillardin C."/>
            <person name="Weissenbach J."/>
            <person name="Wincker P."/>
            <person name="Souciet J.L."/>
        </authorList>
    </citation>
    <scope>NUCLEOTIDE SEQUENCE [LARGE SCALE GENOMIC DNA]</scope>
    <source>
        <strain evidence="4">ATCC 36239 / CBS 767 / BCRC 21394 / JCM 1990 / NBRC 0083 / IGC 2968</strain>
    </source>
</reference>
<dbReference type="RefSeq" id="XP_462542.1">
    <property type="nucleotide sequence ID" value="XM_462542.1"/>
</dbReference>
<evidence type="ECO:0000313" key="4">
    <source>
        <dbReference type="Proteomes" id="UP000000599"/>
    </source>
</evidence>
<evidence type="ECO:0000313" key="3">
    <source>
        <dbReference type="EMBL" id="CAG91052.1"/>
    </source>
</evidence>
<dbReference type="OrthoDB" id="4026482at2759"/>
<organism evidence="3 4">
    <name type="scientific">Debaryomyces hansenii (strain ATCC 36239 / CBS 767 / BCRC 21394 / JCM 1990 / NBRC 0083 / IGC 2968)</name>
    <name type="common">Yeast</name>
    <name type="synonym">Torulaspora hansenii</name>
    <dbReference type="NCBI Taxonomy" id="284592"/>
    <lineage>
        <taxon>Eukaryota</taxon>
        <taxon>Fungi</taxon>
        <taxon>Dikarya</taxon>
        <taxon>Ascomycota</taxon>
        <taxon>Saccharomycotina</taxon>
        <taxon>Pichiomycetes</taxon>
        <taxon>Debaryomycetaceae</taxon>
        <taxon>Debaryomyces</taxon>
    </lineage>
</organism>
<dbReference type="HOGENOM" id="CLU_1602674_0_0_1"/>
<evidence type="ECO:0000256" key="2">
    <source>
        <dbReference type="SAM" id="Phobius"/>
    </source>
</evidence>
<dbReference type="EMBL" id="CR382139">
    <property type="protein sequence ID" value="CAG91052.1"/>
    <property type="molecule type" value="Genomic_DNA"/>
</dbReference>
<dbReference type="InParanoid" id="Q6BGX9"/>